<dbReference type="InterPro" id="IPR029060">
    <property type="entry name" value="PIN-like_dom_sf"/>
</dbReference>
<evidence type="ECO:0000256" key="1">
    <source>
        <dbReference type="ARBA" id="ARBA00022649"/>
    </source>
</evidence>
<dbReference type="CDD" id="cd09873">
    <property type="entry name" value="PIN_Pae0151-like"/>
    <property type="match status" value="1"/>
</dbReference>
<organism evidence="8 9">
    <name type="scientific">Synechococcus lacustris str. Tous</name>
    <dbReference type="NCBI Taxonomy" id="1910958"/>
    <lineage>
        <taxon>Bacteria</taxon>
        <taxon>Bacillati</taxon>
        <taxon>Cyanobacteriota</taxon>
        <taxon>Cyanophyceae</taxon>
        <taxon>Synechococcales</taxon>
        <taxon>Synechococcaceae</taxon>
        <taxon>Synechococcus</taxon>
    </lineage>
</organism>
<dbReference type="EC" id="3.1.-.-" evidence="6"/>
<evidence type="ECO:0000313" key="9">
    <source>
        <dbReference type="Proteomes" id="UP000240206"/>
    </source>
</evidence>
<evidence type="ECO:0000256" key="6">
    <source>
        <dbReference type="HAMAP-Rule" id="MF_00265"/>
    </source>
</evidence>
<dbReference type="Gene3D" id="3.40.50.1010">
    <property type="entry name" value="5'-nuclease"/>
    <property type="match status" value="1"/>
</dbReference>
<comment type="function">
    <text evidence="6">Toxic component of a toxin-antitoxin (TA) system. An RNase.</text>
</comment>
<feature type="domain" description="PIN" evidence="7">
    <location>
        <begin position="2"/>
        <end position="116"/>
    </location>
</feature>
<gene>
    <name evidence="6" type="primary">vapC</name>
    <name evidence="8" type="ORF">C7K08_12280</name>
</gene>
<comment type="caution">
    <text evidence="8">The sequence shown here is derived from an EMBL/GenBank/DDBJ whole genome shotgun (WGS) entry which is preliminary data.</text>
</comment>
<dbReference type="InterPro" id="IPR022907">
    <property type="entry name" value="VapC_family"/>
</dbReference>
<dbReference type="RefSeq" id="WP_106500883.1">
    <property type="nucleotide sequence ID" value="NZ_PXVC01000097.1"/>
</dbReference>
<feature type="binding site" evidence="6">
    <location>
        <position position="96"/>
    </location>
    <ligand>
        <name>Mg(2+)</name>
        <dbReference type="ChEBI" id="CHEBI:18420"/>
    </ligand>
</feature>
<dbReference type="AlphaFoldDB" id="A0A2P7EBK9"/>
<dbReference type="HAMAP" id="MF_00265">
    <property type="entry name" value="VapC_Nob1"/>
    <property type="match status" value="1"/>
</dbReference>
<accession>A0A2P7EBK9</accession>
<dbReference type="GO" id="GO:0000287">
    <property type="term" value="F:magnesium ion binding"/>
    <property type="evidence" value="ECO:0007669"/>
    <property type="project" value="UniProtKB-UniRule"/>
</dbReference>
<evidence type="ECO:0000313" key="8">
    <source>
        <dbReference type="EMBL" id="PSI00604.1"/>
    </source>
</evidence>
<protein>
    <recommendedName>
        <fullName evidence="6">Ribonuclease VapC</fullName>
        <shortName evidence="6">RNase VapC</shortName>
        <ecNumber evidence="6">3.1.-.-</ecNumber>
    </recommendedName>
    <alternativeName>
        <fullName evidence="6">Toxin VapC</fullName>
    </alternativeName>
</protein>
<comment type="similarity">
    <text evidence="6">Belongs to the PINc/VapC protein family.</text>
</comment>
<dbReference type="PANTHER" id="PTHR35901">
    <property type="entry name" value="RIBONUCLEASE VAPC3"/>
    <property type="match status" value="1"/>
</dbReference>
<dbReference type="PANTHER" id="PTHR35901:SF1">
    <property type="entry name" value="EXONUCLEASE VAPC9"/>
    <property type="match status" value="1"/>
</dbReference>
<keyword evidence="9" id="KW-1185">Reference proteome</keyword>
<evidence type="ECO:0000256" key="3">
    <source>
        <dbReference type="ARBA" id="ARBA00022723"/>
    </source>
</evidence>
<keyword evidence="3 6" id="KW-0479">Metal-binding</keyword>
<keyword evidence="6" id="KW-0800">Toxin</keyword>
<dbReference type="InterPro" id="IPR051619">
    <property type="entry name" value="TypeII_TA_RNase_PINc/VapC"/>
</dbReference>
<proteinExistence type="inferred from homology"/>
<keyword evidence="2 6" id="KW-0540">Nuclease</keyword>
<dbReference type="GO" id="GO:0090729">
    <property type="term" value="F:toxin activity"/>
    <property type="evidence" value="ECO:0007669"/>
    <property type="project" value="UniProtKB-KW"/>
</dbReference>
<keyword evidence="4 6" id="KW-0378">Hydrolase</keyword>
<dbReference type="SUPFAM" id="SSF88723">
    <property type="entry name" value="PIN domain-like"/>
    <property type="match status" value="1"/>
</dbReference>
<dbReference type="GO" id="GO:0004540">
    <property type="term" value="F:RNA nuclease activity"/>
    <property type="evidence" value="ECO:0007669"/>
    <property type="project" value="InterPro"/>
</dbReference>
<dbReference type="Pfam" id="PF01850">
    <property type="entry name" value="PIN"/>
    <property type="match status" value="1"/>
</dbReference>
<reference evidence="9" key="1">
    <citation type="submission" date="2018-03" db="EMBL/GenBank/DDBJ databases">
        <title>Ecological and genomic features of two cosmopolitan and abundant freshwater picocyanobacteria.</title>
        <authorList>
            <person name="Cabello-Yeves P.J."/>
            <person name="Picazo A."/>
            <person name="Camacho A."/>
            <person name="Callieri C."/>
            <person name="Rosselli R."/>
            <person name="Roda-Garcia J."/>
            <person name="Coutinho F.H."/>
            <person name="Rodriguez-Valera F."/>
        </authorList>
    </citation>
    <scope>NUCLEOTIDE SEQUENCE [LARGE SCALE GENOMIC DNA]</scope>
    <source>
        <strain evidence="9">Tous</strain>
    </source>
</reference>
<evidence type="ECO:0000256" key="2">
    <source>
        <dbReference type="ARBA" id="ARBA00022722"/>
    </source>
</evidence>
<dbReference type="GO" id="GO:0016787">
    <property type="term" value="F:hydrolase activity"/>
    <property type="evidence" value="ECO:0007669"/>
    <property type="project" value="UniProtKB-KW"/>
</dbReference>
<feature type="binding site" evidence="6">
    <location>
        <position position="5"/>
    </location>
    <ligand>
        <name>Mg(2+)</name>
        <dbReference type="ChEBI" id="CHEBI:18420"/>
    </ligand>
</feature>
<dbReference type="EMBL" id="PXVC01000097">
    <property type="protein sequence ID" value="PSI00604.1"/>
    <property type="molecule type" value="Genomic_DNA"/>
</dbReference>
<keyword evidence="1 6" id="KW-1277">Toxin-antitoxin system</keyword>
<name>A0A2P7EBK9_9SYNE</name>
<dbReference type="InterPro" id="IPR044153">
    <property type="entry name" value="PIN_Pae0151-like"/>
</dbReference>
<evidence type="ECO:0000259" key="7">
    <source>
        <dbReference type="Pfam" id="PF01850"/>
    </source>
</evidence>
<evidence type="ECO:0000256" key="4">
    <source>
        <dbReference type="ARBA" id="ARBA00022801"/>
    </source>
</evidence>
<sequence length="137" mass="15134">MIVVDTNVLAYLLLPGPKTDLAEALLDQQPQWAAPPLWRSEFRNVLTGYLRRDRLLLSQAVELMQEAEEILAAHNEPVSTELVMQLVSTSTCSAYDCEFVATAQQLDVPLITEDKAILVAFPVVTQSLQQATSGGHR</sequence>
<keyword evidence="5 6" id="KW-0460">Magnesium</keyword>
<dbReference type="InterPro" id="IPR002716">
    <property type="entry name" value="PIN_dom"/>
</dbReference>
<evidence type="ECO:0000256" key="5">
    <source>
        <dbReference type="ARBA" id="ARBA00022842"/>
    </source>
</evidence>
<comment type="cofactor">
    <cofactor evidence="6">
        <name>Mg(2+)</name>
        <dbReference type="ChEBI" id="CHEBI:18420"/>
    </cofactor>
</comment>
<dbReference type="Proteomes" id="UP000240206">
    <property type="component" value="Unassembled WGS sequence"/>
</dbReference>